<evidence type="ECO:0000259" key="2">
    <source>
        <dbReference type="Pfam" id="PF20695"/>
    </source>
</evidence>
<accession>A0A8J6Y6H3</accession>
<organism evidence="4 5">
    <name type="scientific">Candidatus Polarisedimenticola svalbardensis</name>
    <dbReference type="NCBI Taxonomy" id="2886004"/>
    <lineage>
        <taxon>Bacteria</taxon>
        <taxon>Pseudomonadati</taxon>
        <taxon>Acidobacteriota</taxon>
        <taxon>Candidatus Polarisedimenticolia</taxon>
        <taxon>Candidatus Polarisedimenticolales</taxon>
        <taxon>Candidatus Polarisedimenticolaceae</taxon>
        <taxon>Candidatus Polarisedimenticola</taxon>
    </lineage>
</organism>
<evidence type="ECO:0000313" key="5">
    <source>
        <dbReference type="Proteomes" id="UP000648239"/>
    </source>
</evidence>
<dbReference type="Gene3D" id="3.40.1670.10">
    <property type="entry name" value="UbiD C-terminal domain-like"/>
    <property type="match status" value="1"/>
</dbReference>
<feature type="domain" description="3-octaprenyl-4-hydroxybenzoate carboxy-lyase-like C-terminal" evidence="3">
    <location>
        <begin position="324"/>
        <end position="444"/>
    </location>
</feature>
<dbReference type="Pfam" id="PF01977">
    <property type="entry name" value="UbiD"/>
    <property type="match status" value="1"/>
</dbReference>
<gene>
    <name evidence="4" type="ORF">IFK94_08265</name>
</gene>
<dbReference type="InterPro" id="IPR048304">
    <property type="entry name" value="UbiD_Rift_dom"/>
</dbReference>
<dbReference type="SUPFAM" id="SSF143968">
    <property type="entry name" value="UbiD C-terminal domain-like"/>
    <property type="match status" value="2"/>
</dbReference>
<dbReference type="Proteomes" id="UP000648239">
    <property type="component" value="Unassembled WGS sequence"/>
</dbReference>
<dbReference type="InterPro" id="IPR049383">
    <property type="entry name" value="UbiD-like_N"/>
</dbReference>
<dbReference type="Pfam" id="PF20696">
    <property type="entry name" value="UbiD_C"/>
    <property type="match status" value="1"/>
</dbReference>
<dbReference type="InterPro" id="IPR002830">
    <property type="entry name" value="UbiD"/>
</dbReference>
<dbReference type="GO" id="GO:0016831">
    <property type="term" value="F:carboxy-lyase activity"/>
    <property type="evidence" value="ECO:0007669"/>
    <property type="project" value="InterPro"/>
</dbReference>
<dbReference type="NCBIfam" id="TIGR00148">
    <property type="entry name" value="UbiD family decarboxylase"/>
    <property type="match status" value="1"/>
</dbReference>
<dbReference type="PANTHER" id="PTHR30108:SF7">
    <property type="entry name" value="3-POLYPRENYL-4-HYDROXYBENZOATE DECARBOXYLASE"/>
    <property type="match status" value="1"/>
</dbReference>
<dbReference type="EMBL" id="JACXWD010000022">
    <property type="protein sequence ID" value="MBD3868105.1"/>
    <property type="molecule type" value="Genomic_DNA"/>
</dbReference>
<feature type="domain" description="3-octaprenyl-4-hydroxybenzoate carboxy-lyase-like N-terminal" evidence="2">
    <location>
        <begin position="15"/>
        <end position="93"/>
    </location>
</feature>
<dbReference type="AlphaFoldDB" id="A0A8J6Y6H3"/>
<proteinExistence type="predicted"/>
<dbReference type="SUPFAM" id="SSF50475">
    <property type="entry name" value="FMN-binding split barrel"/>
    <property type="match status" value="1"/>
</dbReference>
<evidence type="ECO:0000259" key="3">
    <source>
        <dbReference type="Pfam" id="PF20696"/>
    </source>
</evidence>
<comment type="caution">
    <text evidence="4">The sequence shown here is derived from an EMBL/GenBank/DDBJ whole genome shotgun (WGS) entry which is preliminary data.</text>
</comment>
<evidence type="ECO:0000259" key="1">
    <source>
        <dbReference type="Pfam" id="PF01977"/>
    </source>
</evidence>
<sequence length="607" mass="66462">MSRAGSGFPDLRTFIQELRRNDDLAVVEAEVDPHLELAEIHRRVIAGGGPALLFTRVKGSPFPVATNLFGTAARAGLAFGSRPQRMIRRLVELAETLIPPTAGKLWSARDVGRELFRVGLRKSGAGPVSQVIDSDVRLDELPALTTWEKDGGPFVTLPLVYTEHPETGVPNLGMYRLQVHDSRTTGMHWQIGKGGGYHYNVAESRNEPLPVTVFLGGPPALILSAIAPLPENVPEMMLASLIAGSRLKTCPGPGPHPLVAEAEFALCGHVAPGERRPEGPFGDHYGYYSLEHEFPVFRVSHVSRRKDAIYPATVVGKPRQEDFYIGDLLQELLSPLFPLVMPGVRDLWSYGETGYHSLAGAVVQERYHREAMASAFRILGEGQLALTKFLLLTDSPVDLRDFRATLQHVLERTRPETDLFIFPNLAMDTLDYSGPKINRGSKGVWLGLGDPVRTLPQEFRPGTAPPAGMTSAHVFCPGCLVVGGPPASDDPGAAPRFASHPAFEGWPLVVLSDEPERAAASSMNFLWSTFTRFDPATDIHAASTRKVANHLSLEPPILIDARLRPGFPEELFCDTATSRTVSRRWSEYFPAGKKRVEMGDSQQADLD</sequence>
<evidence type="ECO:0000313" key="4">
    <source>
        <dbReference type="EMBL" id="MBD3868105.1"/>
    </source>
</evidence>
<dbReference type="InterPro" id="IPR049381">
    <property type="entry name" value="UbiD-like_C"/>
</dbReference>
<dbReference type="Pfam" id="PF20695">
    <property type="entry name" value="UbiD_N"/>
    <property type="match status" value="1"/>
</dbReference>
<dbReference type="GO" id="GO:0005737">
    <property type="term" value="C:cytoplasm"/>
    <property type="evidence" value="ECO:0007669"/>
    <property type="project" value="TreeGrafter"/>
</dbReference>
<name>A0A8J6Y6H3_9BACT</name>
<dbReference type="PANTHER" id="PTHR30108">
    <property type="entry name" value="3-OCTAPRENYL-4-HYDROXYBENZOATE CARBOXY-LYASE-RELATED"/>
    <property type="match status" value="1"/>
</dbReference>
<feature type="domain" description="3-octaprenyl-4-hydroxybenzoate carboxy-lyase-like Rift-related" evidence="1">
    <location>
        <begin position="124"/>
        <end position="318"/>
    </location>
</feature>
<protein>
    <submittedName>
        <fullName evidence="4">UbiD family decarboxylase</fullName>
    </submittedName>
</protein>
<reference evidence="4 5" key="1">
    <citation type="submission" date="2020-08" db="EMBL/GenBank/DDBJ databases">
        <title>Acidobacteriota in marine sediments use diverse sulfur dissimilation pathways.</title>
        <authorList>
            <person name="Wasmund K."/>
        </authorList>
    </citation>
    <scope>NUCLEOTIDE SEQUENCE [LARGE SCALE GENOMIC DNA]</scope>
    <source>
        <strain evidence="4">MAG AM4</strain>
    </source>
</reference>